<reference evidence="1" key="1">
    <citation type="submission" date="2024-09" db="EMBL/GenBank/DDBJ databases">
        <title>Black Yeasts Isolated from many extreme environments.</title>
        <authorList>
            <person name="Coleine C."/>
            <person name="Stajich J.E."/>
            <person name="Selbmann L."/>
        </authorList>
    </citation>
    <scope>NUCLEOTIDE SEQUENCE</scope>
    <source>
        <strain evidence="1">CCFEE 5737</strain>
    </source>
</reference>
<comment type="caution">
    <text evidence="1">The sequence shown here is derived from an EMBL/GenBank/DDBJ whole genome shotgun (WGS) entry which is preliminary data.</text>
</comment>
<feature type="non-terminal residue" evidence="1">
    <location>
        <position position="1"/>
    </location>
</feature>
<dbReference type="Proteomes" id="UP001186974">
    <property type="component" value="Unassembled WGS sequence"/>
</dbReference>
<sequence length="366" mass="39042">ALVARQDYSVGQQIETTVGTVIGQASKWKPEVSEYIGIPFAQPPVGDLRWAAPKSMEKASTPIDATVYGDSCAESASRLSAGNSSAPQNIGAAENQMSEDCLYLNLWTKPQAGEKKKAVLIWIYGGGFVVGSAANEVYNGALLAEEQDVIVASMNYRISVLGFPGVGLPEKNLGLLDQRAAIEWLRDNVEKFGGDPKRMTIFGQSAGGYSVDTYSYAYTNDPIVAGLIPQSGTAPATPTPVVVDKNGNTEAKVKTWSDLSVALNCGEVTADDVSKTLACMRGKPLETVMNATEPRGNQQAARAWGPGYDNKTFFPDIAERRESGEFIQVPVLVGNTNNELATSRGILGSDDNKKQNCGSAVAAQYR</sequence>
<proteinExistence type="predicted"/>
<evidence type="ECO:0000313" key="2">
    <source>
        <dbReference type="Proteomes" id="UP001186974"/>
    </source>
</evidence>
<feature type="non-terminal residue" evidence="1">
    <location>
        <position position="366"/>
    </location>
</feature>
<organism evidence="1 2">
    <name type="scientific">Coniosporium uncinatum</name>
    <dbReference type="NCBI Taxonomy" id="93489"/>
    <lineage>
        <taxon>Eukaryota</taxon>
        <taxon>Fungi</taxon>
        <taxon>Dikarya</taxon>
        <taxon>Ascomycota</taxon>
        <taxon>Pezizomycotina</taxon>
        <taxon>Dothideomycetes</taxon>
        <taxon>Dothideomycetes incertae sedis</taxon>
        <taxon>Coniosporium</taxon>
    </lineage>
</organism>
<evidence type="ECO:0000313" key="1">
    <source>
        <dbReference type="EMBL" id="KAK3068226.1"/>
    </source>
</evidence>
<accession>A0ACC3DFW8</accession>
<protein>
    <submittedName>
        <fullName evidence="1">Uncharacterized protein</fullName>
    </submittedName>
</protein>
<name>A0ACC3DFW8_9PEZI</name>
<dbReference type="EMBL" id="JAWDJW010005341">
    <property type="protein sequence ID" value="KAK3068226.1"/>
    <property type="molecule type" value="Genomic_DNA"/>
</dbReference>
<keyword evidence="2" id="KW-1185">Reference proteome</keyword>
<gene>
    <name evidence="1" type="ORF">LTS18_000753</name>
</gene>